<accession>A0ABX0U2H1</accession>
<proteinExistence type="inferred from homology"/>
<dbReference type="InterPro" id="IPR044751">
    <property type="entry name" value="Ion_transp-like_CBS"/>
</dbReference>
<dbReference type="PROSITE" id="PS51371">
    <property type="entry name" value="CBS"/>
    <property type="match status" value="2"/>
</dbReference>
<dbReference type="SUPFAM" id="SSF56176">
    <property type="entry name" value="FAD-binding/transporter-associated domain-like"/>
    <property type="match status" value="1"/>
</dbReference>
<dbReference type="InterPro" id="IPR005170">
    <property type="entry name" value="Transptr-assoc_dom"/>
</dbReference>
<dbReference type="Gene3D" id="3.10.580.10">
    <property type="entry name" value="CBS-domain"/>
    <property type="match status" value="1"/>
</dbReference>
<sequence length="303" mass="32805">MSEDATGSEGGQSGSEGGIWRGLRAMLFGTEQGETLRDQIEEIIAEHEAEGGRPVAGDLAPLELQMIRNLLHFGERDAGDMGVPRADIIAVEETTSFAEVVALFADAGHSRLPVYRGNLDTVVGMVHIKDVFNILATDAPHPETIRELVRQPLYVPQSMGALDLLTRMQGGRVHLAVVLDEYSGTEGLITIEDLVEEIVGEIEDEHDDAPINLLIPLDDGGWEADARAELEDVAEAIDPRLGEIDEDVETLAGLAFVLAGRVPQAGECLRHESGWTLEVLEADSRRVSRVRLHPPATEPSADS</sequence>
<evidence type="ECO:0000256" key="1">
    <source>
        <dbReference type="ARBA" id="ARBA00006446"/>
    </source>
</evidence>
<dbReference type="SMART" id="SM01091">
    <property type="entry name" value="CorC_HlyC"/>
    <property type="match status" value="1"/>
</dbReference>
<dbReference type="InterPro" id="IPR046342">
    <property type="entry name" value="CBS_dom_sf"/>
</dbReference>
<dbReference type="Proteomes" id="UP000788153">
    <property type="component" value="Unassembled WGS sequence"/>
</dbReference>
<name>A0ABX0U2H1_9SPHN</name>
<dbReference type="SUPFAM" id="SSF54631">
    <property type="entry name" value="CBS-domain pair"/>
    <property type="match status" value="1"/>
</dbReference>
<evidence type="ECO:0000259" key="5">
    <source>
        <dbReference type="PROSITE" id="PS51371"/>
    </source>
</evidence>
<dbReference type="Gene3D" id="3.30.465.10">
    <property type="match status" value="1"/>
</dbReference>
<dbReference type="Pfam" id="PF00571">
    <property type="entry name" value="CBS"/>
    <property type="match status" value="2"/>
</dbReference>
<dbReference type="SMART" id="SM00116">
    <property type="entry name" value="CBS"/>
    <property type="match status" value="2"/>
</dbReference>
<comment type="caution">
    <text evidence="6">The sequence shown here is derived from an EMBL/GenBank/DDBJ whole genome shotgun (WGS) entry which is preliminary data.</text>
</comment>
<dbReference type="InterPro" id="IPR000644">
    <property type="entry name" value="CBS_dom"/>
</dbReference>
<evidence type="ECO:0000313" key="6">
    <source>
        <dbReference type="EMBL" id="NIJ22967.1"/>
    </source>
</evidence>
<dbReference type="Pfam" id="PF03471">
    <property type="entry name" value="CorC_HlyC"/>
    <property type="match status" value="1"/>
</dbReference>
<dbReference type="CDD" id="cd04590">
    <property type="entry name" value="CBS_pair_CorC_HlyC_assoc"/>
    <property type="match status" value="1"/>
</dbReference>
<protein>
    <submittedName>
        <fullName evidence="6">CBS domain containing-hemolysin-like protein</fullName>
    </submittedName>
</protein>
<evidence type="ECO:0000256" key="4">
    <source>
        <dbReference type="PROSITE-ProRule" id="PRU00703"/>
    </source>
</evidence>
<gene>
    <name evidence="6" type="ORF">FHT01_000509</name>
</gene>
<feature type="domain" description="CBS" evidence="5">
    <location>
        <begin position="83"/>
        <end position="143"/>
    </location>
</feature>
<dbReference type="PANTHER" id="PTHR22777">
    <property type="entry name" value="HEMOLYSIN-RELATED"/>
    <property type="match status" value="1"/>
</dbReference>
<comment type="similarity">
    <text evidence="1">Belongs to the UPF0053 family. Hemolysin C subfamily.</text>
</comment>
<organism evidence="6 7">
    <name type="scientific">Sphingomonas japonica</name>
    <dbReference type="NCBI Taxonomy" id="511662"/>
    <lineage>
        <taxon>Bacteria</taxon>
        <taxon>Pseudomonadati</taxon>
        <taxon>Pseudomonadota</taxon>
        <taxon>Alphaproteobacteria</taxon>
        <taxon>Sphingomonadales</taxon>
        <taxon>Sphingomonadaceae</taxon>
        <taxon>Sphingomonas</taxon>
    </lineage>
</organism>
<dbReference type="PANTHER" id="PTHR22777:SF27">
    <property type="entry name" value="MAGNESIUM AND COBALT EFFLUX PROTEIN CORC"/>
    <property type="match status" value="1"/>
</dbReference>
<keyword evidence="2" id="KW-0677">Repeat</keyword>
<dbReference type="InterPro" id="IPR016169">
    <property type="entry name" value="FAD-bd_PCMH_sub2"/>
</dbReference>
<keyword evidence="7" id="KW-1185">Reference proteome</keyword>
<dbReference type="EMBL" id="JAASQP010000001">
    <property type="protein sequence ID" value="NIJ22967.1"/>
    <property type="molecule type" value="Genomic_DNA"/>
</dbReference>
<reference evidence="6 7" key="1">
    <citation type="submission" date="2020-03" db="EMBL/GenBank/DDBJ databases">
        <title>Genomic Encyclopedia of Type Strains, Phase IV (KMG-IV): sequencing the most valuable type-strain genomes for metagenomic binning, comparative biology and taxonomic classification.</title>
        <authorList>
            <person name="Goeker M."/>
        </authorList>
    </citation>
    <scope>NUCLEOTIDE SEQUENCE [LARGE SCALE GENOMIC DNA]</scope>
    <source>
        <strain evidence="6 7">DSM 22753</strain>
    </source>
</reference>
<dbReference type="InterPro" id="IPR036318">
    <property type="entry name" value="FAD-bd_PCMH-like_sf"/>
</dbReference>
<keyword evidence="3 4" id="KW-0129">CBS domain</keyword>
<dbReference type="RefSeq" id="WP_140048156.1">
    <property type="nucleotide sequence ID" value="NZ_BAAAEV010000001.1"/>
</dbReference>
<feature type="domain" description="CBS" evidence="5">
    <location>
        <begin position="148"/>
        <end position="205"/>
    </location>
</feature>
<evidence type="ECO:0000256" key="3">
    <source>
        <dbReference type="ARBA" id="ARBA00023122"/>
    </source>
</evidence>
<evidence type="ECO:0000313" key="7">
    <source>
        <dbReference type="Proteomes" id="UP000788153"/>
    </source>
</evidence>
<evidence type="ECO:0000256" key="2">
    <source>
        <dbReference type="ARBA" id="ARBA00022737"/>
    </source>
</evidence>